<evidence type="ECO:0000256" key="8">
    <source>
        <dbReference type="ARBA" id="ARBA00022898"/>
    </source>
</evidence>
<dbReference type="Proteomes" id="UP001500298">
    <property type="component" value="Unassembled WGS sequence"/>
</dbReference>
<evidence type="ECO:0000256" key="4">
    <source>
        <dbReference type="ARBA" id="ARBA00011738"/>
    </source>
</evidence>
<name>A0ABP9D9D0_9BACT</name>
<evidence type="ECO:0000259" key="12">
    <source>
        <dbReference type="Pfam" id="PF00155"/>
    </source>
</evidence>
<dbReference type="Gene3D" id="3.90.1150.10">
    <property type="entry name" value="Aspartate Aminotransferase, domain 1"/>
    <property type="match status" value="1"/>
</dbReference>
<evidence type="ECO:0000256" key="3">
    <source>
        <dbReference type="ARBA" id="ARBA00007970"/>
    </source>
</evidence>
<comment type="pathway">
    <text evidence="2 11">Amino-acid biosynthesis; L-histidine biosynthesis; L-histidine from 5-phospho-alpha-D-ribose 1-diphosphate: step 7/9.</text>
</comment>
<reference evidence="14" key="1">
    <citation type="journal article" date="2019" name="Int. J. Syst. Evol. Microbiol.">
        <title>The Global Catalogue of Microorganisms (GCM) 10K type strain sequencing project: providing services to taxonomists for standard genome sequencing and annotation.</title>
        <authorList>
            <consortium name="The Broad Institute Genomics Platform"/>
            <consortium name="The Broad Institute Genome Sequencing Center for Infectious Disease"/>
            <person name="Wu L."/>
            <person name="Ma J."/>
        </authorList>
    </citation>
    <scope>NUCLEOTIDE SEQUENCE [LARGE SCALE GENOMIC DNA]</scope>
    <source>
        <strain evidence="14">JCM 18326</strain>
    </source>
</reference>
<comment type="similarity">
    <text evidence="3 11">Belongs to the class-II pyridoxal-phosphate-dependent aminotransferase family. Histidinol-phosphate aminotransferase subfamily.</text>
</comment>
<dbReference type="SUPFAM" id="SSF53383">
    <property type="entry name" value="PLP-dependent transferases"/>
    <property type="match status" value="1"/>
</dbReference>
<dbReference type="EMBL" id="BAABJX010000032">
    <property type="protein sequence ID" value="GAA4835154.1"/>
    <property type="molecule type" value="Genomic_DNA"/>
</dbReference>
<feature type="modified residue" description="N6-(pyridoxal phosphate)lysine" evidence="11">
    <location>
        <position position="209"/>
    </location>
</feature>
<dbReference type="Pfam" id="PF00155">
    <property type="entry name" value="Aminotran_1_2"/>
    <property type="match status" value="1"/>
</dbReference>
<evidence type="ECO:0000256" key="9">
    <source>
        <dbReference type="ARBA" id="ARBA00023102"/>
    </source>
</evidence>
<sequence length="346" mass="38696">MFELNKLLRPHIADLKPYSSAKDEYTGGYGIFLDANENALGSASSTTHNRYPDPYQKEVKTKIAALKGVDVSNIFLGNGSDDIIDLLFRVLCRPEKDNIIIMPPTFGMYQVAADVNTIEYRVAPLTDKFELQADKVLEQVDENTKMIFVCTPNNPTGNDLSTQEINKIIENFEGIVVVDEAYADFTTQESYINHLEQYPNVVVLQTFSKAWGMAELRLGMAFASSDIIHVLNKVKMPYNINGITQKIALDALENANKKEDMVAALIEERKRLEAILPTLDVVQHVYPSDANFLLVKVEDANDIYQKLMDKKVIVRNISKAPGCEGCLRISVGTAEENAVLLDVLRD</sequence>
<evidence type="ECO:0000256" key="2">
    <source>
        <dbReference type="ARBA" id="ARBA00005011"/>
    </source>
</evidence>
<keyword evidence="6 11" id="KW-0028">Amino-acid biosynthesis</keyword>
<dbReference type="NCBIfam" id="TIGR01141">
    <property type="entry name" value="hisC"/>
    <property type="match status" value="1"/>
</dbReference>
<evidence type="ECO:0000256" key="6">
    <source>
        <dbReference type="ARBA" id="ARBA00022605"/>
    </source>
</evidence>
<dbReference type="PANTHER" id="PTHR42885:SF2">
    <property type="entry name" value="HISTIDINOL-PHOSPHATE AMINOTRANSFERASE"/>
    <property type="match status" value="1"/>
</dbReference>
<feature type="domain" description="Aminotransferase class I/classII large" evidence="12">
    <location>
        <begin position="42"/>
        <end position="344"/>
    </location>
</feature>
<evidence type="ECO:0000256" key="5">
    <source>
        <dbReference type="ARBA" id="ARBA00022576"/>
    </source>
</evidence>
<dbReference type="InterPro" id="IPR005861">
    <property type="entry name" value="HisP_aminotrans"/>
</dbReference>
<evidence type="ECO:0000256" key="7">
    <source>
        <dbReference type="ARBA" id="ARBA00022679"/>
    </source>
</evidence>
<dbReference type="InterPro" id="IPR015421">
    <property type="entry name" value="PyrdxlP-dep_Trfase_major"/>
</dbReference>
<dbReference type="EC" id="2.6.1.9" evidence="11"/>
<keyword evidence="9 11" id="KW-0368">Histidine biosynthesis</keyword>
<organism evidence="13 14">
    <name type="scientific">Algivirga pacifica</name>
    <dbReference type="NCBI Taxonomy" id="1162670"/>
    <lineage>
        <taxon>Bacteria</taxon>
        <taxon>Pseudomonadati</taxon>
        <taxon>Bacteroidota</taxon>
        <taxon>Cytophagia</taxon>
        <taxon>Cytophagales</taxon>
        <taxon>Flammeovirgaceae</taxon>
        <taxon>Algivirga</taxon>
    </lineage>
</organism>
<evidence type="ECO:0000313" key="14">
    <source>
        <dbReference type="Proteomes" id="UP001500298"/>
    </source>
</evidence>
<comment type="cofactor">
    <cofactor evidence="1 11">
        <name>pyridoxal 5'-phosphate</name>
        <dbReference type="ChEBI" id="CHEBI:597326"/>
    </cofactor>
</comment>
<keyword evidence="14" id="KW-1185">Reference proteome</keyword>
<evidence type="ECO:0000313" key="13">
    <source>
        <dbReference type="EMBL" id="GAA4835154.1"/>
    </source>
</evidence>
<protein>
    <recommendedName>
        <fullName evidence="11">Histidinol-phosphate aminotransferase</fullName>
        <ecNumber evidence="11">2.6.1.9</ecNumber>
    </recommendedName>
    <alternativeName>
        <fullName evidence="11">Imidazole acetol-phosphate transaminase</fullName>
    </alternativeName>
</protein>
<dbReference type="Gene3D" id="3.40.640.10">
    <property type="entry name" value="Type I PLP-dependent aspartate aminotransferase-like (Major domain)"/>
    <property type="match status" value="1"/>
</dbReference>
<evidence type="ECO:0000256" key="1">
    <source>
        <dbReference type="ARBA" id="ARBA00001933"/>
    </source>
</evidence>
<keyword evidence="8 11" id="KW-0663">Pyridoxal phosphate</keyword>
<dbReference type="InterPro" id="IPR015424">
    <property type="entry name" value="PyrdxlP-dep_Trfase"/>
</dbReference>
<dbReference type="CDD" id="cd00609">
    <property type="entry name" value="AAT_like"/>
    <property type="match status" value="1"/>
</dbReference>
<dbReference type="HAMAP" id="MF_01023">
    <property type="entry name" value="HisC_aminotrans_2"/>
    <property type="match status" value="1"/>
</dbReference>
<dbReference type="InterPro" id="IPR004839">
    <property type="entry name" value="Aminotransferase_I/II_large"/>
</dbReference>
<evidence type="ECO:0000256" key="11">
    <source>
        <dbReference type="HAMAP-Rule" id="MF_01023"/>
    </source>
</evidence>
<comment type="catalytic activity">
    <reaction evidence="10 11">
        <text>L-histidinol phosphate + 2-oxoglutarate = 3-(imidazol-4-yl)-2-oxopropyl phosphate + L-glutamate</text>
        <dbReference type="Rhea" id="RHEA:23744"/>
        <dbReference type="ChEBI" id="CHEBI:16810"/>
        <dbReference type="ChEBI" id="CHEBI:29985"/>
        <dbReference type="ChEBI" id="CHEBI:57766"/>
        <dbReference type="ChEBI" id="CHEBI:57980"/>
        <dbReference type="EC" id="2.6.1.9"/>
    </reaction>
</comment>
<comment type="caution">
    <text evidence="13">The sequence shown here is derived from an EMBL/GenBank/DDBJ whole genome shotgun (WGS) entry which is preliminary data.</text>
</comment>
<dbReference type="RefSeq" id="WP_345371504.1">
    <property type="nucleotide sequence ID" value="NZ_BAABJX010000032.1"/>
</dbReference>
<proteinExistence type="inferred from homology"/>
<evidence type="ECO:0000256" key="10">
    <source>
        <dbReference type="ARBA" id="ARBA00047481"/>
    </source>
</evidence>
<accession>A0ABP9D9D0</accession>
<gene>
    <name evidence="11 13" type="primary">hisC</name>
    <name evidence="13" type="ORF">GCM10023331_20490</name>
</gene>
<keyword evidence="7 11" id="KW-0808">Transferase</keyword>
<keyword evidence="5 11" id="KW-0032">Aminotransferase</keyword>
<comment type="subunit">
    <text evidence="4 11">Homodimer.</text>
</comment>
<dbReference type="InterPro" id="IPR015422">
    <property type="entry name" value="PyrdxlP-dep_Trfase_small"/>
</dbReference>
<dbReference type="PANTHER" id="PTHR42885">
    <property type="entry name" value="HISTIDINOL-PHOSPHATE AMINOTRANSFERASE-RELATED"/>
    <property type="match status" value="1"/>
</dbReference>